<dbReference type="Pfam" id="PF06094">
    <property type="entry name" value="GGACT"/>
    <property type="match status" value="1"/>
</dbReference>
<proteinExistence type="inferred from homology"/>
<accession>A0ABV4NFW7</accession>
<dbReference type="Gene3D" id="3.10.490.10">
    <property type="entry name" value="Gamma-glutamyl cyclotransferase-like"/>
    <property type="match status" value="1"/>
</dbReference>
<dbReference type="PANTHER" id="PTHR12510">
    <property type="entry name" value="TROPONIN C-AKIN-1 PROTEIN"/>
    <property type="match status" value="1"/>
</dbReference>
<evidence type="ECO:0000313" key="5">
    <source>
        <dbReference type="Proteomes" id="UP001570417"/>
    </source>
</evidence>
<evidence type="ECO:0000313" key="4">
    <source>
        <dbReference type="EMBL" id="MFA0570218.1"/>
    </source>
</evidence>
<keyword evidence="5" id="KW-1185">Reference proteome</keyword>
<organism evidence="4 5">
    <name type="scientific">Vibrio gallaecicus</name>
    <dbReference type="NCBI Taxonomy" id="552386"/>
    <lineage>
        <taxon>Bacteria</taxon>
        <taxon>Pseudomonadati</taxon>
        <taxon>Pseudomonadota</taxon>
        <taxon>Gammaproteobacteria</taxon>
        <taxon>Vibrionales</taxon>
        <taxon>Vibrionaceae</taxon>
        <taxon>Vibrio</taxon>
    </lineage>
</organism>
<dbReference type="InterPro" id="IPR036568">
    <property type="entry name" value="GGCT-like_sf"/>
</dbReference>
<evidence type="ECO:0000256" key="1">
    <source>
        <dbReference type="ARBA" id="ARBA00008861"/>
    </source>
</evidence>
<dbReference type="InterPro" id="IPR009288">
    <property type="entry name" value="AIG2-like_dom"/>
</dbReference>
<feature type="domain" description="Gamma-glutamylcyclotransferase AIG2-like" evidence="3">
    <location>
        <begin position="5"/>
        <end position="113"/>
    </location>
</feature>
<dbReference type="RefSeq" id="WP_137375169.1">
    <property type="nucleotide sequence ID" value="NZ_AP025490.1"/>
</dbReference>
<protein>
    <recommendedName>
        <fullName evidence="2">Gamma-glutamylcyclotransferase family protein</fullName>
    </recommendedName>
</protein>
<dbReference type="EMBL" id="JBFRUW010000073">
    <property type="protein sequence ID" value="MFA0570218.1"/>
    <property type="molecule type" value="Genomic_DNA"/>
</dbReference>
<comment type="similarity">
    <text evidence="1 2">Belongs to the gamma-glutamylcyclotransferase family.</text>
</comment>
<evidence type="ECO:0000256" key="2">
    <source>
        <dbReference type="RuleBase" id="RU367036"/>
    </source>
</evidence>
<dbReference type="CDD" id="cd06661">
    <property type="entry name" value="GGCT_like"/>
    <property type="match status" value="1"/>
</dbReference>
<evidence type="ECO:0000259" key="3">
    <source>
        <dbReference type="Pfam" id="PF06094"/>
    </source>
</evidence>
<dbReference type="Proteomes" id="UP001570417">
    <property type="component" value="Unassembled WGS sequence"/>
</dbReference>
<dbReference type="PANTHER" id="PTHR12510:SF4">
    <property type="entry name" value="GAMMA-GLUTAMYLAMINECYCLOTRANSFERASE"/>
    <property type="match status" value="1"/>
</dbReference>
<sequence length="116" mass="13159">MQHLVFVYGTLRKGQSNAHYLSSSELLGSFETLPEFALYDLGAYPGIISGKKRVSGEVYMVDDEVLKQLDVLEDIPVEYRRETIQTDFGPAWVYIYQLSTSQNGSEIISGDWCQRV</sequence>
<dbReference type="SUPFAM" id="SSF110857">
    <property type="entry name" value="Gamma-glutamyl cyclotransferase-like"/>
    <property type="match status" value="1"/>
</dbReference>
<name>A0ABV4NFW7_9VIBR</name>
<dbReference type="InterPro" id="IPR013024">
    <property type="entry name" value="GGCT-like"/>
</dbReference>
<reference evidence="4 5" key="1">
    <citation type="journal article" date="2024" name="ISME J.">
        <title>Tailless and filamentous prophages are predominant in marine Vibrio.</title>
        <authorList>
            <person name="Steensen K."/>
            <person name="Seneca J."/>
            <person name="Bartlau N."/>
            <person name="Yu X.A."/>
            <person name="Hussain F.A."/>
            <person name="Polz M.F."/>
        </authorList>
    </citation>
    <scope>NUCLEOTIDE SEQUENCE [LARGE SCALE GENOMIC DNA]</scope>
    <source>
        <strain evidence="4 5">10N.222.51.A1</strain>
    </source>
</reference>
<dbReference type="InterPro" id="IPR039126">
    <property type="entry name" value="GGACT"/>
</dbReference>
<gene>
    <name evidence="4" type="ORF">AB4566_18290</name>
</gene>
<comment type="caution">
    <text evidence="4">The sequence shown here is derived from an EMBL/GenBank/DDBJ whole genome shotgun (WGS) entry which is preliminary data.</text>
</comment>